<keyword evidence="2" id="KW-1185">Reference proteome</keyword>
<comment type="caution">
    <text evidence="1">The sequence shown here is derived from an EMBL/GenBank/DDBJ whole genome shotgun (WGS) entry which is preliminary data.</text>
</comment>
<sequence length="40" mass="4491">MCNNHGSGYERFLAELSEISRIEDSMAELVKIGSNLMETD</sequence>
<reference evidence="1" key="1">
    <citation type="submission" date="2018-08" db="EMBL/GenBank/DDBJ databases">
        <authorList>
            <person name="Guldener U."/>
        </authorList>
    </citation>
    <scope>NUCLEOTIDE SEQUENCE</scope>
    <source>
        <strain evidence="1">UB2</strain>
    </source>
</reference>
<organism evidence="1 2">
    <name type="scientific">Ustilago bromivora</name>
    <dbReference type="NCBI Taxonomy" id="307758"/>
    <lineage>
        <taxon>Eukaryota</taxon>
        <taxon>Fungi</taxon>
        <taxon>Dikarya</taxon>
        <taxon>Basidiomycota</taxon>
        <taxon>Ustilaginomycotina</taxon>
        <taxon>Ustilaginomycetes</taxon>
        <taxon>Ustilaginales</taxon>
        <taxon>Ustilaginaceae</taxon>
        <taxon>Ustilago</taxon>
    </lineage>
</organism>
<evidence type="ECO:0000313" key="2">
    <source>
        <dbReference type="Proteomes" id="UP000658997"/>
    </source>
</evidence>
<name>A0A8H8QT43_9BASI</name>
<dbReference type="Proteomes" id="UP000658997">
    <property type="component" value="Unassembled WGS sequence"/>
</dbReference>
<accession>A0A8H8QT43</accession>
<dbReference type="AlphaFoldDB" id="A0A8H8QT43"/>
<protein>
    <submittedName>
        <fullName evidence="1">Uncharacterized protein</fullName>
    </submittedName>
</protein>
<gene>
    <name evidence="1" type="ORF">UBRO2_06050</name>
</gene>
<dbReference type="EMBL" id="ULHB01000366">
    <property type="protein sequence ID" value="SYW86650.1"/>
    <property type="molecule type" value="Genomic_DNA"/>
</dbReference>
<proteinExistence type="predicted"/>
<evidence type="ECO:0000313" key="1">
    <source>
        <dbReference type="EMBL" id="SYW86650.1"/>
    </source>
</evidence>